<evidence type="ECO:0008006" key="3">
    <source>
        <dbReference type="Google" id="ProtNLM"/>
    </source>
</evidence>
<comment type="caution">
    <text evidence="1">The sequence shown here is derived from an EMBL/GenBank/DDBJ whole genome shotgun (WGS) entry which is preliminary data.</text>
</comment>
<dbReference type="Proteomes" id="UP000474967">
    <property type="component" value="Unassembled WGS sequence"/>
</dbReference>
<protein>
    <recommendedName>
        <fullName evidence="3">Tryptophan synthase subunit alpha</fullName>
    </recommendedName>
</protein>
<proteinExistence type="predicted"/>
<accession>A0A6L9Y0L5</accession>
<reference evidence="1 2" key="1">
    <citation type="journal article" date="2014" name="J. Microbiol.">
        <title>Diaminobutyricibacter tongyongensis gen. nov., sp. nov. and Homoserinibacter gongjuensis gen. nov., sp. nov. belong to the family Microbacteriaceae.</title>
        <authorList>
            <person name="Kim S.J."/>
            <person name="Ahn J.H."/>
            <person name="Weon H.Y."/>
            <person name="Hamada M."/>
            <person name="Suzuki K."/>
            <person name="Kwon S.W."/>
        </authorList>
    </citation>
    <scope>NUCLEOTIDE SEQUENCE [LARGE SCALE GENOMIC DNA]</scope>
    <source>
        <strain evidence="1 2">NBRC 108724</strain>
    </source>
</reference>
<gene>
    <name evidence="1" type="ORF">G3T36_14780</name>
</gene>
<organism evidence="1 2">
    <name type="scientific">Leifsonia tongyongensis</name>
    <dbReference type="NCBI Taxonomy" id="1268043"/>
    <lineage>
        <taxon>Bacteria</taxon>
        <taxon>Bacillati</taxon>
        <taxon>Actinomycetota</taxon>
        <taxon>Actinomycetes</taxon>
        <taxon>Micrococcales</taxon>
        <taxon>Microbacteriaceae</taxon>
        <taxon>Leifsonia</taxon>
    </lineage>
</organism>
<evidence type="ECO:0000313" key="2">
    <source>
        <dbReference type="Proteomes" id="UP000474967"/>
    </source>
</evidence>
<name>A0A6L9Y0L5_9MICO</name>
<dbReference type="AlphaFoldDB" id="A0A6L9Y0L5"/>
<evidence type="ECO:0000313" key="1">
    <source>
        <dbReference type="EMBL" id="NEN07126.1"/>
    </source>
</evidence>
<dbReference type="EMBL" id="JAAGWY010000003">
    <property type="protein sequence ID" value="NEN07126.1"/>
    <property type="molecule type" value="Genomic_DNA"/>
</dbReference>
<dbReference type="RefSeq" id="WP_163290577.1">
    <property type="nucleotide sequence ID" value="NZ_JAAGWY010000003.1"/>
</dbReference>
<keyword evidence="2" id="KW-1185">Reference proteome</keyword>
<sequence length="111" mass="12819">MSEHVPTSLEVLRQQARDELSAVIEYRCRLGDDPWEFIPDLPSVDEQVVHTLREDAIDTYGLGEERARAHHPTASRTTLVRFEYQLLRQIALDHPDLSTAVWGMLDRLDTH</sequence>